<comment type="caution">
    <text evidence="1">The sequence shown here is derived from an EMBL/GenBank/DDBJ whole genome shotgun (WGS) entry which is preliminary data.</text>
</comment>
<keyword evidence="2" id="KW-1185">Reference proteome</keyword>
<reference evidence="1 2" key="1">
    <citation type="submission" date="2015-01" db="EMBL/GenBank/DDBJ databases">
        <title>Draft genome of the acidophilic iron oxidizer Acidithrix ferrooxidans strain Py-F3.</title>
        <authorList>
            <person name="Poehlein A."/>
            <person name="Eisen S."/>
            <person name="Schloemann M."/>
            <person name="Johnson B.D."/>
            <person name="Daniel R."/>
            <person name="Muehling M."/>
        </authorList>
    </citation>
    <scope>NUCLEOTIDE SEQUENCE [LARGE SCALE GENOMIC DNA]</scope>
    <source>
        <strain evidence="1 2">Py-F3</strain>
    </source>
</reference>
<dbReference type="STRING" id="1280514.AXFE_29310"/>
<protein>
    <submittedName>
        <fullName evidence="1">Uncharacterized protein</fullName>
    </submittedName>
</protein>
<gene>
    <name evidence="1" type="ORF">AXFE_29310</name>
</gene>
<proteinExistence type="predicted"/>
<dbReference type="AlphaFoldDB" id="A0A0D8HEJ7"/>
<dbReference type="EMBL" id="JXYS01000092">
    <property type="protein sequence ID" value="KJF16237.1"/>
    <property type="molecule type" value="Genomic_DNA"/>
</dbReference>
<evidence type="ECO:0000313" key="1">
    <source>
        <dbReference type="EMBL" id="KJF16237.1"/>
    </source>
</evidence>
<accession>A0A0D8HEJ7</accession>
<name>A0A0D8HEJ7_9ACTN</name>
<dbReference type="Proteomes" id="UP000032360">
    <property type="component" value="Unassembled WGS sequence"/>
</dbReference>
<evidence type="ECO:0000313" key="2">
    <source>
        <dbReference type="Proteomes" id="UP000032360"/>
    </source>
</evidence>
<sequence length="56" mass="6158">MIAVMRTKAQAQRVSDLTGGKVLLDEGNPTRKISLTGDFEQYRDALESVSVLFAVM</sequence>
<dbReference type="RefSeq" id="WP_160291874.1">
    <property type="nucleotide sequence ID" value="NZ_JXYS01000092.1"/>
</dbReference>
<organism evidence="1 2">
    <name type="scientific">Acidithrix ferrooxidans</name>
    <dbReference type="NCBI Taxonomy" id="1280514"/>
    <lineage>
        <taxon>Bacteria</taxon>
        <taxon>Bacillati</taxon>
        <taxon>Actinomycetota</taxon>
        <taxon>Acidimicrobiia</taxon>
        <taxon>Acidimicrobiales</taxon>
        <taxon>Acidimicrobiaceae</taxon>
        <taxon>Acidithrix</taxon>
    </lineage>
</organism>